<dbReference type="EMBL" id="JACZZA010000015">
    <property type="protein sequence ID" value="MBE1162587.1"/>
    <property type="molecule type" value="Genomic_DNA"/>
</dbReference>
<dbReference type="PANTHER" id="PTHR38454:SF1">
    <property type="entry name" value="INTEGRAL MEMBRANE PROTEIN"/>
    <property type="match status" value="1"/>
</dbReference>
<sequence>MHEKTGARAVLLKDEPRRIRPWWLVHAVLLVLVTIMWWPALFRGKSILHGDALIFSLPLLEFLKNYLHGGPSPLWVGQVLGGHPLFAEGQGAFLAPLNLLVAWLFPPVLGSNVFHYMCMLGAGIGVMQLCRQLGRSAWAAGAAGLTVVFSSCWIHQQHNMTIAGALLWVPWLLLAFERWLASPTLPRALCMSVLGCLLVFAGYPQVLQASGLFMLCSMPSMFFARTWTQHWQRHKRAFVLTALVAGVLCLGFSAVQLLPTLELATWSHRRGGVELFPFFHGFKTILRGLFFPLAETSGMPAAGSLLACMLACLGLLLRAPARAKGYLISTCVVLVLSFGPSSLLFRLIYSVGIVPGLHFFRVLFVYSAFVALGIAVLAAFAIDALRTWLRDHAELRAWRPARWLGLLVFLAVGVALAYGSHPLRGLWTTLLITLAACVLALLLTASRRVAWLPAAMFLLVMLQCMLLDLHTIRFYAAPALPTPSLLDRLDGPAPQDRKLWVSSVIDAYGMLDSRTHGLDHPAQRALATDAGLSNLLRGTWSLNGTLGLELRNRTLIDEPVRQELQMHTAAAPGARLIDLLAIRYIATDHLLHAPGLQLFGRDATDFWVMKNTFAHPFLQVYKDAAAVDSAEAALDRLHAAQVPQLVVQKDPRDAPLPPPDTTPGDVSQVHTVFEQRHSDYYAIDVQSPFACWLFLADANYPGWHAQVDGHPTTVWTAQLLGKAIHVPAGTHHVVVAFRSDSFRLGALISLLSLLTAAVLLMLHAARQRSPAVMQESA</sequence>
<feature type="transmembrane region" description="Helical" evidence="1">
    <location>
        <begin position="21"/>
        <end position="40"/>
    </location>
</feature>
<feature type="transmembrane region" description="Helical" evidence="1">
    <location>
        <begin position="360"/>
        <end position="382"/>
    </location>
</feature>
<feature type="transmembrane region" description="Helical" evidence="1">
    <location>
        <begin position="299"/>
        <end position="319"/>
    </location>
</feature>
<keyword evidence="1" id="KW-0472">Membrane</keyword>
<organism evidence="2 3">
    <name type="scientific">Dyella acidiphila</name>
    <dbReference type="NCBI Taxonomy" id="2775866"/>
    <lineage>
        <taxon>Bacteria</taxon>
        <taxon>Pseudomonadati</taxon>
        <taxon>Pseudomonadota</taxon>
        <taxon>Gammaproteobacteria</taxon>
        <taxon>Lysobacterales</taxon>
        <taxon>Rhodanobacteraceae</taxon>
        <taxon>Dyella</taxon>
    </lineage>
</organism>
<dbReference type="Proteomes" id="UP000651010">
    <property type="component" value="Unassembled WGS sequence"/>
</dbReference>
<feature type="transmembrane region" description="Helical" evidence="1">
    <location>
        <begin position="326"/>
        <end position="348"/>
    </location>
</feature>
<feature type="transmembrane region" description="Helical" evidence="1">
    <location>
        <begin position="237"/>
        <end position="258"/>
    </location>
</feature>
<feature type="transmembrane region" description="Helical" evidence="1">
    <location>
        <begin position="403"/>
        <end position="420"/>
    </location>
</feature>
<evidence type="ECO:0008006" key="4">
    <source>
        <dbReference type="Google" id="ProtNLM"/>
    </source>
</evidence>
<feature type="transmembrane region" description="Helical" evidence="1">
    <location>
        <begin position="744"/>
        <end position="765"/>
    </location>
</feature>
<accession>A0ABR9GEV5</accession>
<protein>
    <recommendedName>
        <fullName evidence="4">YfhO family protein</fullName>
    </recommendedName>
</protein>
<keyword evidence="3" id="KW-1185">Reference proteome</keyword>
<keyword evidence="1" id="KW-0812">Transmembrane</keyword>
<name>A0ABR9GEV5_9GAMM</name>
<feature type="transmembrane region" description="Helical" evidence="1">
    <location>
        <begin position="457"/>
        <end position="476"/>
    </location>
</feature>
<feature type="transmembrane region" description="Helical" evidence="1">
    <location>
        <begin position="212"/>
        <end position="228"/>
    </location>
</feature>
<comment type="caution">
    <text evidence="2">The sequence shown here is derived from an EMBL/GenBank/DDBJ whole genome shotgun (WGS) entry which is preliminary data.</text>
</comment>
<evidence type="ECO:0000313" key="3">
    <source>
        <dbReference type="Proteomes" id="UP000651010"/>
    </source>
</evidence>
<keyword evidence="1" id="KW-1133">Transmembrane helix</keyword>
<dbReference type="PANTHER" id="PTHR38454">
    <property type="entry name" value="INTEGRAL MEMBRANE PROTEIN-RELATED"/>
    <property type="match status" value="1"/>
</dbReference>
<feature type="transmembrane region" description="Helical" evidence="1">
    <location>
        <begin position="426"/>
        <end position="445"/>
    </location>
</feature>
<feature type="transmembrane region" description="Helical" evidence="1">
    <location>
        <begin position="162"/>
        <end position="181"/>
    </location>
</feature>
<dbReference type="InterPro" id="IPR018580">
    <property type="entry name" value="Uncharacterised_YfhO"/>
</dbReference>
<dbReference type="RefSeq" id="WP_192557435.1">
    <property type="nucleotide sequence ID" value="NZ_JACZZA010000015.1"/>
</dbReference>
<gene>
    <name evidence="2" type="ORF">IGX34_19565</name>
</gene>
<reference evidence="2 3" key="1">
    <citation type="submission" date="2020-09" db="EMBL/GenBank/DDBJ databases">
        <title>Dyella sp. 7MK23 isolated from forest soil.</title>
        <authorList>
            <person name="Fu J."/>
        </authorList>
    </citation>
    <scope>NUCLEOTIDE SEQUENCE [LARGE SCALE GENOMIC DNA]</scope>
    <source>
        <strain evidence="2 3">7MK23</strain>
    </source>
</reference>
<evidence type="ECO:0000313" key="2">
    <source>
        <dbReference type="EMBL" id="MBE1162587.1"/>
    </source>
</evidence>
<evidence type="ECO:0000256" key="1">
    <source>
        <dbReference type="SAM" id="Phobius"/>
    </source>
</evidence>
<proteinExistence type="predicted"/>